<proteinExistence type="predicted"/>
<dbReference type="AlphaFoldDB" id="D1CC53"/>
<gene>
    <name evidence="1" type="ordered locus">Tter_1462</name>
</gene>
<dbReference type="eggNOG" id="COG1318">
    <property type="taxonomic scope" value="Bacteria"/>
</dbReference>
<sequence length="125" mass="14163">MPGEVQPVDVDVDEIVRKVYLKAIDVVGGLRRLVEYRNLTWVPSLIEASYIVVLHELYNKTADEIAEFLGISSSTVYNVLRADTEKVLEKLEEERQEKDLRTHVAGGIAKLAFHELLKSGEIEKL</sequence>
<dbReference type="EMBL" id="CP001825">
    <property type="protein sequence ID" value="ACZ42368.1"/>
    <property type="molecule type" value="Genomic_DNA"/>
</dbReference>
<protein>
    <recommendedName>
        <fullName evidence="3">Regulatory domain protein</fullName>
    </recommendedName>
</protein>
<dbReference type="STRING" id="525904.Tter_1462"/>
<organism evidence="1 2">
    <name type="scientific">Thermobaculum terrenum (strain ATCC BAA-798 / CCMEE 7001 / YNP1)</name>
    <dbReference type="NCBI Taxonomy" id="525904"/>
    <lineage>
        <taxon>Bacteria</taxon>
        <taxon>Bacillati</taxon>
        <taxon>Chloroflexota</taxon>
        <taxon>Chloroflexia</taxon>
        <taxon>Candidatus Thermobaculales</taxon>
        <taxon>Candidatus Thermobaculaceae</taxon>
        <taxon>Thermobaculum</taxon>
    </lineage>
</organism>
<dbReference type="SUPFAM" id="SSF88659">
    <property type="entry name" value="Sigma3 and sigma4 domains of RNA polymerase sigma factors"/>
    <property type="match status" value="1"/>
</dbReference>
<reference evidence="2" key="1">
    <citation type="journal article" date="2010" name="Stand. Genomic Sci.">
        <title>Complete genome sequence of 'Thermobaculum terrenum' type strain (YNP1).</title>
        <authorList>
            <person name="Kiss H."/>
            <person name="Cleland D."/>
            <person name="Lapidus A."/>
            <person name="Lucas S."/>
            <person name="Glavina Del Rio T."/>
            <person name="Nolan M."/>
            <person name="Tice H."/>
            <person name="Han C."/>
            <person name="Goodwin L."/>
            <person name="Pitluck S."/>
            <person name="Liolios K."/>
            <person name="Ivanova N."/>
            <person name="Mavromatis K."/>
            <person name="Ovchinnikova G."/>
            <person name="Pati A."/>
            <person name="Chen A."/>
            <person name="Palaniappan K."/>
            <person name="Land M."/>
            <person name="Hauser L."/>
            <person name="Chang Y."/>
            <person name="Jeffries C."/>
            <person name="Lu M."/>
            <person name="Brettin T."/>
            <person name="Detter J."/>
            <person name="Goker M."/>
            <person name="Tindall B."/>
            <person name="Beck B."/>
            <person name="McDermott T."/>
            <person name="Woyke T."/>
            <person name="Bristow J."/>
            <person name="Eisen J."/>
            <person name="Markowitz V."/>
            <person name="Hugenholtz P."/>
            <person name="Kyrpides N."/>
            <person name="Klenk H."/>
            <person name="Cheng J."/>
        </authorList>
    </citation>
    <scope>NUCLEOTIDE SEQUENCE [LARGE SCALE GENOMIC DNA]</scope>
    <source>
        <strain evidence="2">ATCC BAA-798 / YNP1</strain>
    </source>
</reference>
<dbReference type="KEGG" id="ttr:Tter_1462"/>
<dbReference type="HOGENOM" id="CLU_1988958_0_0_0"/>
<dbReference type="PANTHER" id="PTHR40727">
    <property type="entry name" value="TRANSCRIPTION REGULATOR, ENCODED NEXT TO RECA SUPERFAMILY ATPASE-RELATED"/>
    <property type="match status" value="1"/>
</dbReference>
<evidence type="ECO:0008006" key="3">
    <source>
        <dbReference type="Google" id="ProtNLM"/>
    </source>
</evidence>
<evidence type="ECO:0000313" key="2">
    <source>
        <dbReference type="Proteomes" id="UP000000323"/>
    </source>
</evidence>
<dbReference type="PANTHER" id="PTHR40727:SF1">
    <property type="entry name" value="BACTERIO-OPSIN ACTIVATOR"/>
    <property type="match status" value="1"/>
</dbReference>
<dbReference type="InterPro" id="IPR022285">
    <property type="entry name" value="CHP03879_regulat_dom_put"/>
</dbReference>
<name>D1CC53_THET1</name>
<evidence type="ECO:0000313" key="1">
    <source>
        <dbReference type="EMBL" id="ACZ42368.1"/>
    </source>
</evidence>
<accession>D1CC53</accession>
<keyword evidence="2" id="KW-1185">Reference proteome</keyword>
<dbReference type="InterPro" id="IPR013324">
    <property type="entry name" value="RNA_pol_sigma_r3/r4-like"/>
</dbReference>
<dbReference type="RefSeq" id="WP_012875403.1">
    <property type="nucleotide sequence ID" value="NC_013525.1"/>
</dbReference>
<dbReference type="OrthoDB" id="5372654at2"/>
<dbReference type="Proteomes" id="UP000000323">
    <property type="component" value="Chromosome 1"/>
</dbReference>
<dbReference type="NCBIfam" id="TIGR03879">
    <property type="entry name" value="near_KaiC_dom"/>
    <property type="match status" value="1"/>
</dbReference>